<name>A0AAD7GGL4_MYCRO</name>
<accession>A0AAD7GGL4</accession>
<dbReference type="Gene3D" id="2.30.60.10">
    <property type="entry name" value="Cyanovirin-N"/>
    <property type="match status" value="1"/>
</dbReference>
<dbReference type="Pfam" id="PF08881">
    <property type="entry name" value="CVNH"/>
    <property type="match status" value="1"/>
</dbReference>
<sequence length="388" mass="43089">MDQRIAWFNPSHHLTTLTRADLLPHHTTPAPRYRGTYEFRRDGFGLPLRLPFLEREFEFRRLALGYPASGRSPCGSKRASWGAPAGSWIIHVSWSSGVQFNLTTLNLDDHVGNLYGELVWGHQKFNVSCKDVRLEGTLLVASCDCGNKQWKEARLDLEEHITYTIARRCFEAILHDPAFTEMMSSAAWMNVAVITQPDMRGFLKNPAFQETIKGVARRAVEEVINEMREEMSRAVERAVSQVSIRAEEHVQYEIQSLTKRATLNTAAYSGLGGLTVMSHEQTRAYNTFGPFIGLGHGHLATMKGTFSHLAMGAMGVLKGGAHQSVDAAPAIADEETQKSIEKAMKRLDLEPCSSGFPFIKKGDGYRCNGGTEGGAGKHFISFKDLGLK</sequence>
<proteinExistence type="predicted"/>
<dbReference type="SUPFAM" id="SSF51322">
    <property type="entry name" value="Cyanovirin-N"/>
    <property type="match status" value="1"/>
</dbReference>
<comment type="caution">
    <text evidence="2">The sequence shown here is derived from an EMBL/GenBank/DDBJ whole genome shotgun (WGS) entry which is preliminary data.</text>
</comment>
<evidence type="ECO:0000259" key="1">
    <source>
        <dbReference type="Pfam" id="PF08881"/>
    </source>
</evidence>
<organism evidence="2 3">
    <name type="scientific">Mycena rosella</name>
    <name type="common">Pink bonnet</name>
    <name type="synonym">Agaricus rosellus</name>
    <dbReference type="NCBI Taxonomy" id="1033263"/>
    <lineage>
        <taxon>Eukaryota</taxon>
        <taxon>Fungi</taxon>
        <taxon>Dikarya</taxon>
        <taxon>Basidiomycota</taxon>
        <taxon>Agaricomycotina</taxon>
        <taxon>Agaricomycetes</taxon>
        <taxon>Agaricomycetidae</taxon>
        <taxon>Agaricales</taxon>
        <taxon>Marasmiineae</taxon>
        <taxon>Mycenaceae</taxon>
        <taxon>Mycena</taxon>
    </lineage>
</organism>
<feature type="domain" description="Cyanovirin-N" evidence="1">
    <location>
        <begin position="102"/>
        <end position="162"/>
    </location>
</feature>
<reference evidence="2" key="1">
    <citation type="submission" date="2023-03" db="EMBL/GenBank/DDBJ databases">
        <title>Massive genome expansion in bonnet fungi (Mycena s.s.) driven by repeated elements and novel gene families across ecological guilds.</title>
        <authorList>
            <consortium name="Lawrence Berkeley National Laboratory"/>
            <person name="Harder C.B."/>
            <person name="Miyauchi S."/>
            <person name="Viragh M."/>
            <person name="Kuo A."/>
            <person name="Thoen E."/>
            <person name="Andreopoulos B."/>
            <person name="Lu D."/>
            <person name="Skrede I."/>
            <person name="Drula E."/>
            <person name="Henrissat B."/>
            <person name="Morin E."/>
            <person name="Kohler A."/>
            <person name="Barry K."/>
            <person name="LaButti K."/>
            <person name="Morin E."/>
            <person name="Salamov A."/>
            <person name="Lipzen A."/>
            <person name="Mereny Z."/>
            <person name="Hegedus B."/>
            <person name="Baldrian P."/>
            <person name="Stursova M."/>
            <person name="Weitz H."/>
            <person name="Taylor A."/>
            <person name="Grigoriev I.V."/>
            <person name="Nagy L.G."/>
            <person name="Martin F."/>
            <person name="Kauserud H."/>
        </authorList>
    </citation>
    <scope>NUCLEOTIDE SEQUENCE</scope>
    <source>
        <strain evidence="2">CBHHK067</strain>
    </source>
</reference>
<dbReference type="InterPro" id="IPR011058">
    <property type="entry name" value="Cyanovirin-N"/>
</dbReference>
<dbReference type="EMBL" id="JARKIE010000082">
    <property type="protein sequence ID" value="KAJ7688062.1"/>
    <property type="molecule type" value="Genomic_DNA"/>
</dbReference>
<keyword evidence="3" id="KW-1185">Reference proteome</keyword>
<protein>
    <recommendedName>
        <fullName evidence="1">Cyanovirin-N domain-containing protein</fullName>
    </recommendedName>
</protein>
<dbReference type="AlphaFoldDB" id="A0AAD7GGL4"/>
<gene>
    <name evidence="2" type="ORF">B0H17DRAFT_1203254</name>
</gene>
<evidence type="ECO:0000313" key="3">
    <source>
        <dbReference type="Proteomes" id="UP001221757"/>
    </source>
</evidence>
<dbReference type="InterPro" id="IPR036673">
    <property type="entry name" value="Cyanovirin-N_sf"/>
</dbReference>
<dbReference type="Proteomes" id="UP001221757">
    <property type="component" value="Unassembled WGS sequence"/>
</dbReference>
<evidence type="ECO:0000313" key="2">
    <source>
        <dbReference type="EMBL" id="KAJ7688062.1"/>
    </source>
</evidence>